<dbReference type="Gene3D" id="1.10.30.10">
    <property type="entry name" value="High mobility group box domain"/>
    <property type="match status" value="1"/>
</dbReference>
<evidence type="ECO:0000256" key="1">
    <source>
        <dbReference type="PROSITE-ProRule" id="PRU00267"/>
    </source>
</evidence>
<feature type="non-terminal residue" evidence="4">
    <location>
        <position position="1"/>
    </location>
</feature>
<evidence type="ECO:0000313" key="4">
    <source>
        <dbReference type="EMBL" id="KAF5902058.1"/>
    </source>
</evidence>
<dbReference type="PROSITE" id="PS50118">
    <property type="entry name" value="HMG_BOX_2"/>
    <property type="match status" value="1"/>
</dbReference>
<dbReference type="EMBL" id="QNUK01000098">
    <property type="protein sequence ID" value="KAF5902058.1"/>
    <property type="molecule type" value="Genomic_DNA"/>
</dbReference>
<feature type="non-terminal residue" evidence="4">
    <location>
        <position position="180"/>
    </location>
</feature>
<feature type="region of interest" description="Disordered" evidence="2">
    <location>
        <begin position="79"/>
        <end position="106"/>
    </location>
</feature>
<dbReference type="SMART" id="SM00398">
    <property type="entry name" value="HMG"/>
    <property type="match status" value="1"/>
</dbReference>
<evidence type="ECO:0000256" key="2">
    <source>
        <dbReference type="SAM" id="MobiDB-lite"/>
    </source>
</evidence>
<name>A0A8J4XCC1_CLAMG</name>
<dbReference type="GO" id="GO:0005634">
    <property type="term" value="C:nucleus"/>
    <property type="evidence" value="ECO:0007669"/>
    <property type="project" value="UniProtKB-UniRule"/>
</dbReference>
<dbReference type="AlphaFoldDB" id="A0A8J4XCC1"/>
<keyword evidence="1" id="KW-0539">Nucleus</keyword>
<dbReference type="InterPro" id="IPR009071">
    <property type="entry name" value="HMG_box_dom"/>
</dbReference>
<evidence type="ECO:0000313" key="5">
    <source>
        <dbReference type="Proteomes" id="UP000727407"/>
    </source>
</evidence>
<feature type="DNA-binding region" description="HMG box" evidence="1">
    <location>
        <begin position="12"/>
        <end position="80"/>
    </location>
</feature>
<dbReference type="GO" id="GO:0003677">
    <property type="term" value="F:DNA binding"/>
    <property type="evidence" value="ECO:0007669"/>
    <property type="project" value="UniProtKB-UniRule"/>
</dbReference>
<feature type="domain" description="HMG box" evidence="3">
    <location>
        <begin position="12"/>
        <end position="80"/>
    </location>
</feature>
<gene>
    <name evidence="4" type="primary">Sox30</name>
    <name evidence="4" type="ORF">DAT39_008199</name>
</gene>
<dbReference type="SUPFAM" id="SSF47095">
    <property type="entry name" value="HMG-box"/>
    <property type="match status" value="1"/>
</dbReference>
<reference evidence="4" key="1">
    <citation type="submission" date="2020-07" db="EMBL/GenBank/DDBJ databases">
        <title>Clarias magur genome sequencing, assembly and annotation.</title>
        <authorList>
            <person name="Kushwaha B."/>
            <person name="Kumar R."/>
            <person name="Das P."/>
            <person name="Joshi C.G."/>
            <person name="Kumar D."/>
            <person name="Nagpure N.S."/>
            <person name="Pandey M."/>
            <person name="Agarwal S."/>
            <person name="Srivastava S."/>
            <person name="Singh M."/>
            <person name="Sahoo L."/>
            <person name="Jayasankar P."/>
            <person name="Meher P.K."/>
            <person name="Koringa P.G."/>
            <person name="Iquebal M.A."/>
            <person name="Das S.P."/>
            <person name="Bit A."/>
            <person name="Patnaik S."/>
            <person name="Patel N."/>
            <person name="Shah T.M."/>
            <person name="Hinsu A."/>
            <person name="Jena J.K."/>
        </authorList>
    </citation>
    <scope>NUCLEOTIDE SEQUENCE</scope>
    <source>
        <strain evidence="4">CIFAMagur01</strain>
        <tissue evidence="4">Testis</tissue>
    </source>
</reference>
<proteinExistence type="predicted"/>
<dbReference type="OrthoDB" id="6247875at2759"/>
<protein>
    <submittedName>
        <fullName evidence="4">Transcription factor SOX-30</fullName>
    </submittedName>
</protein>
<dbReference type="Proteomes" id="UP000727407">
    <property type="component" value="Unassembled WGS sequence"/>
</dbReference>
<dbReference type="PANTHER" id="PTHR47279">
    <property type="entry name" value="TRANSCRIPTION FACTOR SOX-30"/>
    <property type="match status" value="1"/>
</dbReference>
<dbReference type="Pfam" id="PF00505">
    <property type="entry name" value="HMG_box"/>
    <property type="match status" value="1"/>
</dbReference>
<accession>A0A8J4XCC1</accession>
<evidence type="ECO:0000259" key="3">
    <source>
        <dbReference type="PROSITE" id="PS50118"/>
    </source>
</evidence>
<keyword evidence="1" id="KW-0238">DNA-binding</keyword>
<organism evidence="4 5">
    <name type="scientific">Clarias magur</name>
    <name type="common">Asian catfish</name>
    <name type="synonym">Macropteronotus magur</name>
    <dbReference type="NCBI Taxonomy" id="1594786"/>
    <lineage>
        <taxon>Eukaryota</taxon>
        <taxon>Metazoa</taxon>
        <taxon>Chordata</taxon>
        <taxon>Craniata</taxon>
        <taxon>Vertebrata</taxon>
        <taxon>Euteleostomi</taxon>
        <taxon>Actinopterygii</taxon>
        <taxon>Neopterygii</taxon>
        <taxon>Teleostei</taxon>
        <taxon>Ostariophysi</taxon>
        <taxon>Siluriformes</taxon>
        <taxon>Clariidae</taxon>
        <taxon>Clarias</taxon>
    </lineage>
</organism>
<dbReference type="InterPro" id="IPR036910">
    <property type="entry name" value="HMG_box_dom_sf"/>
</dbReference>
<dbReference type="PANTHER" id="PTHR47279:SF1">
    <property type="entry name" value="TRANSCRIPTION FACTOR SOX-30"/>
    <property type="match status" value="1"/>
</dbReference>
<comment type="caution">
    <text evidence="4">The sequence shown here is derived from an EMBL/GenBank/DDBJ whole genome shotgun (WGS) entry which is preliminary data.</text>
</comment>
<sequence>DLSMANCKHRRIKRPMNAFLVYARTHRPILSKTCPNATAAEITLKLGIEWRKLSEEQKVPYFAESLRLKWEHQQQFPDWEYNPRPRKKKRVNPQVAPPKPTSCTSPAITQTLAQSSVPLNIPVASPYTSTSNNSTVKITLMLSSSACLDTQLPMFPGGSRFASPPAAPMSCIPGPSFPET</sequence>
<dbReference type="InterPro" id="IPR052856">
    <property type="entry name" value="SOX30_TF"/>
</dbReference>
<keyword evidence="5" id="KW-1185">Reference proteome</keyword>